<dbReference type="EMBL" id="AMCZ02000022">
    <property type="protein sequence ID" value="EWC40342.1"/>
    <property type="molecule type" value="Genomic_DNA"/>
</dbReference>
<name>A0A061JKU7_STUST</name>
<sequence>MLARHGMTVMQDSEPQLRRGSNEAGQQLTEEWLTRAGGDHAQIIEAYFDGQPR</sequence>
<proteinExistence type="predicted"/>
<evidence type="ECO:0000313" key="3">
    <source>
        <dbReference type="Proteomes" id="UP000026923"/>
    </source>
</evidence>
<organism evidence="2 3">
    <name type="scientific">Stutzerimonas stutzeri KOS6</name>
    <dbReference type="NCBI Taxonomy" id="1218352"/>
    <lineage>
        <taxon>Bacteria</taxon>
        <taxon>Pseudomonadati</taxon>
        <taxon>Pseudomonadota</taxon>
        <taxon>Gammaproteobacteria</taxon>
        <taxon>Pseudomonadales</taxon>
        <taxon>Pseudomonadaceae</taxon>
        <taxon>Stutzerimonas</taxon>
    </lineage>
</organism>
<dbReference type="RefSeq" id="WP_024162576.1">
    <property type="nucleotide sequence ID" value="NZ_KK020679.1"/>
</dbReference>
<dbReference type="AlphaFoldDB" id="A0A061JKU7"/>
<gene>
    <name evidence="2" type="ORF">B597_015655</name>
</gene>
<reference evidence="2 3" key="1">
    <citation type="journal article" date="2013" name="Genome Announc.">
        <title>Draft Genome of the Nitrogen-Fixing Bacterium Pseudomonas stutzeri Strain KOS6 Isolated from Industrial Hydrocarbon Sludge.</title>
        <authorList>
            <person name="Grigoryeva T.V."/>
            <person name="Laikov A.V."/>
            <person name="Naumova R.P."/>
            <person name="Manolov A.I."/>
            <person name="Larin A.K."/>
            <person name="Karpova I.Y."/>
            <person name="Semashko T.A."/>
            <person name="Alexeev D.G."/>
            <person name="Kostryukova E.S."/>
            <person name="Muller R."/>
            <person name="Govorun V.M."/>
        </authorList>
    </citation>
    <scope>NUCLEOTIDE SEQUENCE [LARGE SCALE GENOMIC DNA]</scope>
    <source>
        <strain evidence="2 3">KOS6</strain>
    </source>
</reference>
<dbReference type="Proteomes" id="UP000026923">
    <property type="component" value="Unassembled WGS sequence"/>
</dbReference>
<protein>
    <submittedName>
        <fullName evidence="2">Uncharacterized protein</fullName>
    </submittedName>
</protein>
<comment type="caution">
    <text evidence="2">The sequence shown here is derived from an EMBL/GenBank/DDBJ whole genome shotgun (WGS) entry which is preliminary data.</text>
</comment>
<evidence type="ECO:0000256" key="1">
    <source>
        <dbReference type="SAM" id="MobiDB-lite"/>
    </source>
</evidence>
<dbReference type="HOGENOM" id="CLU_3065261_0_0_6"/>
<accession>A0A061JKU7</accession>
<evidence type="ECO:0000313" key="2">
    <source>
        <dbReference type="EMBL" id="EWC40342.1"/>
    </source>
</evidence>
<feature type="region of interest" description="Disordered" evidence="1">
    <location>
        <begin position="1"/>
        <end position="25"/>
    </location>
</feature>